<dbReference type="SUPFAM" id="SSF143120">
    <property type="entry name" value="YefM-like"/>
    <property type="match status" value="1"/>
</dbReference>
<gene>
    <name evidence="3" type="ORF">UU41_C0008G0013</name>
</gene>
<reference evidence="3 4" key="1">
    <citation type="journal article" date="2015" name="Nature">
        <title>rRNA introns, odd ribosomes, and small enigmatic genomes across a large radiation of phyla.</title>
        <authorList>
            <person name="Brown C.T."/>
            <person name="Hug L.A."/>
            <person name="Thomas B.C."/>
            <person name="Sharon I."/>
            <person name="Castelle C.J."/>
            <person name="Singh A."/>
            <person name="Wilkins M.J."/>
            <person name="Williams K.H."/>
            <person name="Banfield J.F."/>
        </authorList>
    </citation>
    <scope>NUCLEOTIDE SEQUENCE [LARGE SCALE GENOMIC DNA]</scope>
</reference>
<evidence type="ECO:0000256" key="2">
    <source>
        <dbReference type="RuleBase" id="RU362080"/>
    </source>
</evidence>
<accession>A0A0G0V065</accession>
<dbReference type="Gene3D" id="3.40.1620.10">
    <property type="entry name" value="YefM-like domain"/>
    <property type="match status" value="1"/>
</dbReference>
<dbReference type="Pfam" id="PF02604">
    <property type="entry name" value="PhdYeFM_antitox"/>
    <property type="match status" value="1"/>
</dbReference>
<proteinExistence type="inferred from homology"/>
<evidence type="ECO:0000313" key="4">
    <source>
        <dbReference type="Proteomes" id="UP000034961"/>
    </source>
</evidence>
<comment type="function">
    <text evidence="2">Antitoxin component of a type II toxin-antitoxin (TA) system.</text>
</comment>
<evidence type="ECO:0000313" key="3">
    <source>
        <dbReference type="EMBL" id="KKR94329.1"/>
    </source>
</evidence>
<dbReference type="EMBL" id="LCAN01000008">
    <property type="protein sequence ID" value="KKR94329.1"/>
    <property type="molecule type" value="Genomic_DNA"/>
</dbReference>
<organism evidence="3 4">
    <name type="scientific">Candidatus Roizmanbacteria bacterium GW2011_GWA1_41_13</name>
    <dbReference type="NCBI Taxonomy" id="1618474"/>
    <lineage>
        <taxon>Bacteria</taxon>
        <taxon>Candidatus Roizmaniibacteriota</taxon>
    </lineage>
</organism>
<protein>
    <recommendedName>
        <fullName evidence="2">Antitoxin</fullName>
    </recommendedName>
</protein>
<comment type="caution">
    <text evidence="3">The sequence shown here is derived from an EMBL/GenBank/DDBJ whole genome shotgun (WGS) entry which is preliminary data.</text>
</comment>
<evidence type="ECO:0000256" key="1">
    <source>
        <dbReference type="ARBA" id="ARBA00009981"/>
    </source>
</evidence>
<dbReference type="InterPro" id="IPR006442">
    <property type="entry name" value="Antitoxin_Phd/YefM"/>
</dbReference>
<dbReference type="AlphaFoldDB" id="A0A0G0V065"/>
<dbReference type="InterPro" id="IPR036165">
    <property type="entry name" value="YefM-like_sf"/>
</dbReference>
<name>A0A0G0V065_9BACT</name>
<sequence>MYNVVQMTVQQISISKARATIASLINQSATKGDAFEITKGGVTVAYIVGKDQMKSIIKNSEESKKSELVKEAKMLRAKSKKLKGTTADLLRESRELRNTLYD</sequence>
<dbReference type="Proteomes" id="UP000034961">
    <property type="component" value="Unassembled WGS sequence"/>
</dbReference>
<comment type="similarity">
    <text evidence="1 2">Belongs to the phD/YefM antitoxin family.</text>
</comment>